<keyword evidence="2" id="KW-1185">Reference proteome</keyword>
<reference evidence="1 2" key="1">
    <citation type="journal article" date="2022" name="DNA Res.">
        <title>Chromosomal-level genome assembly of the orchid tree Bauhinia variegata (Leguminosae; Cercidoideae) supports the allotetraploid origin hypothesis of Bauhinia.</title>
        <authorList>
            <person name="Zhong Y."/>
            <person name="Chen Y."/>
            <person name="Zheng D."/>
            <person name="Pang J."/>
            <person name="Liu Y."/>
            <person name="Luo S."/>
            <person name="Meng S."/>
            <person name="Qian L."/>
            <person name="Wei D."/>
            <person name="Dai S."/>
            <person name="Zhou R."/>
        </authorList>
    </citation>
    <scope>NUCLEOTIDE SEQUENCE [LARGE SCALE GENOMIC DNA]</scope>
    <source>
        <strain evidence="1">BV-YZ2020</strain>
    </source>
</reference>
<gene>
    <name evidence="1" type="ORF">L6164_007712</name>
</gene>
<organism evidence="1 2">
    <name type="scientific">Bauhinia variegata</name>
    <name type="common">Purple orchid tree</name>
    <name type="synonym">Phanera variegata</name>
    <dbReference type="NCBI Taxonomy" id="167791"/>
    <lineage>
        <taxon>Eukaryota</taxon>
        <taxon>Viridiplantae</taxon>
        <taxon>Streptophyta</taxon>
        <taxon>Embryophyta</taxon>
        <taxon>Tracheophyta</taxon>
        <taxon>Spermatophyta</taxon>
        <taxon>Magnoliopsida</taxon>
        <taxon>eudicotyledons</taxon>
        <taxon>Gunneridae</taxon>
        <taxon>Pentapetalae</taxon>
        <taxon>rosids</taxon>
        <taxon>fabids</taxon>
        <taxon>Fabales</taxon>
        <taxon>Fabaceae</taxon>
        <taxon>Cercidoideae</taxon>
        <taxon>Cercideae</taxon>
        <taxon>Bauhiniinae</taxon>
        <taxon>Bauhinia</taxon>
    </lineage>
</organism>
<comment type="caution">
    <text evidence="1">The sequence shown here is derived from an EMBL/GenBank/DDBJ whole genome shotgun (WGS) entry which is preliminary data.</text>
</comment>
<dbReference type="Proteomes" id="UP000828941">
    <property type="component" value="Chromosome 4"/>
</dbReference>
<proteinExistence type="predicted"/>
<name>A0ACB9PEF5_BAUVA</name>
<protein>
    <submittedName>
        <fullName evidence="1">Uncharacterized protein</fullName>
    </submittedName>
</protein>
<sequence>MLMKYLSTVKVGSEALFTGDKLILRGLTFHESHGLKPEESSLGQKLLVDVDAWMDTQAVGASHTLTESDYDSAIYRIVKEVVGVPRRDLLLGYVAEQIATAIMEKKDQISAVRV</sequence>
<evidence type="ECO:0000313" key="1">
    <source>
        <dbReference type="EMBL" id="KAI4346848.1"/>
    </source>
</evidence>
<evidence type="ECO:0000313" key="2">
    <source>
        <dbReference type="Proteomes" id="UP000828941"/>
    </source>
</evidence>
<accession>A0ACB9PEF5</accession>
<dbReference type="EMBL" id="CM039429">
    <property type="protein sequence ID" value="KAI4346848.1"/>
    <property type="molecule type" value="Genomic_DNA"/>
</dbReference>